<evidence type="ECO:0000259" key="1">
    <source>
        <dbReference type="Pfam" id="PF08241"/>
    </source>
</evidence>
<dbReference type="CDD" id="cd02440">
    <property type="entry name" value="AdoMet_MTases"/>
    <property type="match status" value="1"/>
</dbReference>
<keyword evidence="2" id="KW-0808">Transferase</keyword>
<dbReference type="RefSeq" id="WP_151125607.1">
    <property type="nucleotide sequence ID" value="NZ_CP088081.1"/>
</dbReference>
<dbReference type="Pfam" id="PF08241">
    <property type="entry name" value="Methyltransf_11"/>
    <property type="match status" value="1"/>
</dbReference>
<dbReference type="GO" id="GO:0008757">
    <property type="term" value="F:S-adenosylmethionine-dependent methyltransferase activity"/>
    <property type="evidence" value="ECO:0007669"/>
    <property type="project" value="InterPro"/>
</dbReference>
<feature type="domain" description="Methyltransferase type 11" evidence="1">
    <location>
        <begin position="37"/>
        <end position="133"/>
    </location>
</feature>
<evidence type="ECO:0000313" key="2">
    <source>
        <dbReference type="EMBL" id="KAB0575336.1"/>
    </source>
</evidence>
<accession>A0A643F713</accession>
<dbReference type="GO" id="GO:0032259">
    <property type="term" value="P:methylation"/>
    <property type="evidence" value="ECO:0007669"/>
    <property type="project" value="UniProtKB-KW"/>
</dbReference>
<dbReference type="InterPro" id="IPR013216">
    <property type="entry name" value="Methyltransf_11"/>
</dbReference>
<reference evidence="2 3" key="1">
    <citation type="submission" date="2019-09" db="EMBL/GenBank/DDBJ databases">
        <title>Draft genome sequences of 48 bacterial type strains from the CCUG.</title>
        <authorList>
            <person name="Tunovic T."/>
            <person name="Pineiro-Iglesias B."/>
            <person name="Unosson C."/>
            <person name="Inganas E."/>
            <person name="Ohlen M."/>
            <person name="Cardew S."/>
            <person name="Jensie-Markopoulos S."/>
            <person name="Salva-Serra F."/>
            <person name="Jaen-Luchoro D."/>
            <person name="Karlsson R."/>
            <person name="Svensson-Stadler L."/>
            <person name="Chun J."/>
            <person name="Moore E."/>
        </authorList>
    </citation>
    <scope>NUCLEOTIDE SEQUENCE [LARGE SCALE GENOMIC DNA]</scope>
    <source>
        <strain evidence="2 3">CCUG 30977</strain>
    </source>
</reference>
<gene>
    <name evidence="2" type="ORF">F7Q92_18685</name>
</gene>
<keyword evidence="3" id="KW-1185">Reference proteome</keyword>
<dbReference type="SUPFAM" id="SSF53335">
    <property type="entry name" value="S-adenosyl-L-methionine-dependent methyltransferases"/>
    <property type="match status" value="1"/>
</dbReference>
<name>A0A643F713_IDEDE</name>
<comment type="caution">
    <text evidence="2">The sequence shown here is derived from an EMBL/GenBank/DDBJ whole genome shotgun (WGS) entry which is preliminary data.</text>
</comment>
<evidence type="ECO:0000313" key="3">
    <source>
        <dbReference type="Proteomes" id="UP000430120"/>
    </source>
</evidence>
<dbReference type="Proteomes" id="UP000430120">
    <property type="component" value="Unassembled WGS sequence"/>
</dbReference>
<keyword evidence="2" id="KW-0489">Methyltransferase</keyword>
<dbReference type="OrthoDB" id="108476at2"/>
<dbReference type="AlphaFoldDB" id="A0A643F713"/>
<organism evidence="2 3">
    <name type="scientific">Ideonella dechloratans</name>
    <dbReference type="NCBI Taxonomy" id="36863"/>
    <lineage>
        <taxon>Bacteria</taxon>
        <taxon>Pseudomonadati</taxon>
        <taxon>Pseudomonadota</taxon>
        <taxon>Betaproteobacteria</taxon>
        <taxon>Burkholderiales</taxon>
        <taxon>Sphaerotilaceae</taxon>
        <taxon>Ideonella</taxon>
    </lineage>
</organism>
<proteinExistence type="predicted"/>
<dbReference type="PANTHER" id="PTHR43591">
    <property type="entry name" value="METHYLTRANSFERASE"/>
    <property type="match status" value="1"/>
</dbReference>
<protein>
    <submittedName>
        <fullName evidence="2">Class I SAM-dependent methyltransferase</fullName>
    </submittedName>
</protein>
<sequence length="242" mass="26520">MTVSSAALPPIRSDLLVTDELEVLSALVPLAGRKIIELGCGAARLARDLLARHPDSQVTGLEVDRIQHDKNLAAAPVPGLQFISAGAQAIPLPDECFDLALMLKSLHHVPVHDMGTALAEVARVLQPGGHLYVSEPVYAGPLNRIVRLFNDEGPVRTAAQHALDEALTTGTWAQVAELRFDMPAHFDSFETFEARMMRPSFARHYLDANRVAEVRAAFQPHLGPDGANFLRPMHVRLLQRRD</sequence>
<dbReference type="PANTHER" id="PTHR43591:SF24">
    <property type="entry name" value="2-METHOXY-6-POLYPRENYL-1,4-BENZOQUINOL METHYLASE, MITOCHONDRIAL"/>
    <property type="match status" value="1"/>
</dbReference>
<dbReference type="EMBL" id="VZPB01000065">
    <property type="protein sequence ID" value="KAB0575336.1"/>
    <property type="molecule type" value="Genomic_DNA"/>
</dbReference>
<dbReference type="Gene3D" id="3.40.50.150">
    <property type="entry name" value="Vaccinia Virus protein VP39"/>
    <property type="match status" value="1"/>
</dbReference>
<dbReference type="InterPro" id="IPR029063">
    <property type="entry name" value="SAM-dependent_MTases_sf"/>
</dbReference>